<keyword evidence="8" id="KW-0460">Magnesium</keyword>
<organism evidence="13 14">
    <name type="scientific">Stegodyphus mimosarum</name>
    <name type="common">African social velvet spider</name>
    <dbReference type="NCBI Taxonomy" id="407821"/>
    <lineage>
        <taxon>Eukaryota</taxon>
        <taxon>Metazoa</taxon>
        <taxon>Ecdysozoa</taxon>
        <taxon>Arthropoda</taxon>
        <taxon>Chelicerata</taxon>
        <taxon>Arachnida</taxon>
        <taxon>Araneae</taxon>
        <taxon>Araneomorphae</taxon>
        <taxon>Entelegynae</taxon>
        <taxon>Eresoidea</taxon>
        <taxon>Eresidae</taxon>
        <taxon>Stegodyphus</taxon>
    </lineage>
</organism>
<dbReference type="GO" id="GO:0046872">
    <property type="term" value="F:metal ion binding"/>
    <property type="evidence" value="ECO:0007669"/>
    <property type="project" value="UniProtKB-KW"/>
</dbReference>
<dbReference type="Proteomes" id="UP000054359">
    <property type="component" value="Unassembled WGS sequence"/>
</dbReference>
<evidence type="ECO:0000256" key="8">
    <source>
        <dbReference type="ARBA" id="ARBA00022842"/>
    </source>
</evidence>
<dbReference type="InterPro" id="IPR033310">
    <property type="entry name" value="Mms4/EME1/EME2"/>
</dbReference>
<keyword evidence="12" id="KW-0469">Meiosis</keyword>
<keyword evidence="5 13" id="KW-0255">Endonuclease</keyword>
<dbReference type="PANTHER" id="PTHR21077">
    <property type="entry name" value="EME1 PROTEIN"/>
    <property type="match status" value="1"/>
</dbReference>
<keyword evidence="6" id="KW-0227">DNA damage</keyword>
<dbReference type="GO" id="GO:0008821">
    <property type="term" value="F:crossover junction DNA endonuclease activity"/>
    <property type="evidence" value="ECO:0007669"/>
    <property type="project" value="TreeGrafter"/>
</dbReference>
<accession>A0A087TIF9</accession>
<dbReference type="GO" id="GO:0005634">
    <property type="term" value="C:nucleus"/>
    <property type="evidence" value="ECO:0007669"/>
    <property type="project" value="UniProtKB-SubCell"/>
</dbReference>
<dbReference type="GO" id="GO:0031297">
    <property type="term" value="P:replication fork processing"/>
    <property type="evidence" value="ECO:0007669"/>
    <property type="project" value="TreeGrafter"/>
</dbReference>
<evidence type="ECO:0000256" key="1">
    <source>
        <dbReference type="ARBA" id="ARBA00001946"/>
    </source>
</evidence>
<dbReference type="InterPro" id="IPR042530">
    <property type="entry name" value="EME1/EME2_C"/>
</dbReference>
<keyword evidence="9" id="KW-0233">DNA recombination</keyword>
<evidence type="ECO:0000313" key="14">
    <source>
        <dbReference type="Proteomes" id="UP000054359"/>
    </source>
</evidence>
<dbReference type="OrthoDB" id="343092at2759"/>
<keyword evidence="14" id="KW-1185">Reference proteome</keyword>
<evidence type="ECO:0000256" key="10">
    <source>
        <dbReference type="ARBA" id="ARBA00023204"/>
    </source>
</evidence>
<dbReference type="GO" id="GO:0031573">
    <property type="term" value="P:mitotic intra-S DNA damage checkpoint signaling"/>
    <property type="evidence" value="ECO:0007669"/>
    <property type="project" value="TreeGrafter"/>
</dbReference>
<proteinExistence type="predicted"/>
<feature type="non-terminal residue" evidence="13">
    <location>
        <position position="58"/>
    </location>
</feature>
<keyword evidence="3" id="KW-0540">Nuclease</keyword>
<dbReference type="GO" id="GO:0000712">
    <property type="term" value="P:resolution of meiotic recombination intermediates"/>
    <property type="evidence" value="ECO:0007669"/>
    <property type="project" value="TreeGrafter"/>
</dbReference>
<keyword evidence="4" id="KW-0479">Metal-binding</keyword>
<dbReference type="STRING" id="407821.A0A087TIF9"/>
<evidence type="ECO:0000256" key="9">
    <source>
        <dbReference type="ARBA" id="ARBA00023172"/>
    </source>
</evidence>
<evidence type="ECO:0000256" key="5">
    <source>
        <dbReference type="ARBA" id="ARBA00022759"/>
    </source>
</evidence>
<evidence type="ECO:0000256" key="11">
    <source>
        <dbReference type="ARBA" id="ARBA00023242"/>
    </source>
</evidence>
<dbReference type="GO" id="GO:0048476">
    <property type="term" value="C:Holliday junction resolvase complex"/>
    <property type="evidence" value="ECO:0007669"/>
    <property type="project" value="InterPro"/>
</dbReference>
<evidence type="ECO:0000256" key="6">
    <source>
        <dbReference type="ARBA" id="ARBA00022763"/>
    </source>
</evidence>
<sequence>MEAYKRCRNTKEAEILLQDIVVRRTYGPLGTQRRIGPELSYKIYLFFNSTDGNQLLQR</sequence>
<comment type="subcellular location">
    <subcellularLocation>
        <location evidence="2">Nucleus</location>
    </subcellularLocation>
</comment>
<dbReference type="PANTHER" id="PTHR21077:SF5">
    <property type="entry name" value="CROSSOVER JUNCTION ENDONUCLEASE MMS4"/>
    <property type="match status" value="1"/>
</dbReference>
<evidence type="ECO:0000256" key="4">
    <source>
        <dbReference type="ARBA" id="ARBA00022723"/>
    </source>
</evidence>
<keyword evidence="10" id="KW-0234">DNA repair</keyword>
<name>A0A087TIF9_STEMI</name>
<evidence type="ECO:0000256" key="7">
    <source>
        <dbReference type="ARBA" id="ARBA00022801"/>
    </source>
</evidence>
<comment type="cofactor">
    <cofactor evidence="1">
        <name>Mg(2+)</name>
        <dbReference type="ChEBI" id="CHEBI:18420"/>
    </cofactor>
</comment>
<dbReference type="GO" id="GO:0006302">
    <property type="term" value="P:double-strand break repair"/>
    <property type="evidence" value="ECO:0007669"/>
    <property type="project" value="TreeGrafter"/>
</dbReference>
<protein>
    <submittedName>
        <fullName evidence="13">Crossover junction endonuclease EME1</fullName>
    </submittedName>
</protein>
<dbReference type="Pfam" id="PF21292">
    <property type="entry name" value="EME1-MUS81_C"/>
    <property type="match status" value="1"/>
</dbReference>
<dbReference type="Gene3D" id="1.10.150.670">
    <property type="entry name" value="Crossover junction endonuclease EME1, DNA-binding domain"/>
    <property type="match status" value="1"/>
</dbReference>
<gene>
    <name evidence="13" type="ORF">X975_10444</name>
</gene>
<evidence type="ECO:0000313" key="13">
    <source>
        <dbReference type="EMBL" id="KFM64898.1"/>
    </source>
</evidence>
<dbReference type="EMBL" id="KK115354">
    <property type="protein sequence ID" value="KFM64898.1"/>
    <property type="molecule type" value="Genomic_DNA"/>
</dbReference>
<evidence type="ECO:0000256" key="3">
    <source>
        <dbReference type="ARBA" id="ARBA00022722"/>
    </source>
</evidence>
<evidence type="ECO:0000256" key="2">
    <source>
        <dbReference type="ARBA" id="ARBA00004123"/>
    </source>
</evidence>
<keyword evidence="11" id="KW-0539">Nucleus</keyword>
<dbReference type="AlphaFoldDB" id="A0A087TIF9"/>
<keyword evidence="7" id="KW-0378">Hydrolase</keyword>
<evidence type="ECO:0000256" key="12">
    <source>
        <dbReference type="ARBA" id="ARBA00023254"/>
    </source>
</evidence>
<reference evidence="13 14" key="1">
    <citation type="submission" date="2013-11" db="EMBL/GenBank/DDBJ databases">
        <title>Genome sequencing of Stegodyphus mimosarum.</title>
        <authorList>
            <person name="Bechsgaard J."/>
        </authorList>
    </citation>
    <scope>NUCLEOTIDE SEQUENCE [LARGE SCALE GENOMIC DNA]</scope>
</reference>